<feature type="non-terminal residue" evidence="1">
    <location>
        <position position="28"/>
    </location>
</feature>
<evidence type="ECO:0000313" key="1">
    <source>
        <dbReference type="EMBL" id="KKK82361.1"/>
    </source>
</evidence>
<comment type="caution">
    <text evidence="1">The sequence shown here is derived from an EMBL/GenBank/DDBJ whole genome shotgun (WGS) entry which is preliminary data.</text>
</comment>
<protein>
    <submittedName>
        <fullName evidence="1">Uncharacterized protein</fullName>
    </submittedName>
</protein>
<dbReference type="EMBL" id="LAZR01052709">
    <property type="protein sequence ID" value="KKK82361.1"/>
    <property type="molecule type" value="Genomic_DNA"/>
</dbReference>
<accession>A0A0F9BD85</accession>
<proteinExistence type="predicted"/>
<gene>
    <name evidence="1" type="ORF">LCGC14_2804120</name>
</gene>
<name>A0A0F9BD85_9ZZZZ</name>
<organism evidence="1">
    <name type="scientific">marine sediment metagenome</name>
    <dbReference type="NCBI Taxonomy" id="412755"/>
    <lineage>
        <taxon>unclassified sequences</taxon>
        <taxon>metagenomes</taxon>
        <taxon>ecological metagenomes</taxon>
    </lineage>
</organism>
<sequence>MKKWKALKKDKNKKEQRIIKIKDNTVMI</sequence>
<reference evidence="1" key="1">
    <citation type="journal article" date="2015" name="Nature">
        <title>Complex archaea that bridge the gap between prokaryotes and eukaryotes.</title>
        <authorList>
            <person name="Spang A."/>
            <person name="Saw J.H."/>
            <person name="Jorgensen S.L."/>
            <person name="Zaremba-Niedzwiedzka K."/>
            <person name="Martijn J."/>
            <person name="Lind A.E."/>
            <person name="van Eijk R."/>
            <person name="Schleper C."/>
            <person name="Guy L."/>
            <person name="Ettema T.J."/>
        </authorList>
    </citation>
    <scope>NUCLEOTIDE SEQUENCE</scope>
</reference>
<dbReference type="AlphaFoldDB" id="A0A0F9BD85"/>